<comment type="caution">
    <text evidence="2">The sequence shown here is derived from an EMBL/GenBank/DDBJ whole genome shotgun (WGS) entry which is preliminary data.</text>
</comment>
<proteinExistence type="predicted"/>
<evidence type="ECO:0000256" key="1">
    <source>
        <dbReference type="SAM" id="MobiDB-lite"/>
    </source>
</evidence>
<keyword evidence="3" id="KW-1185">Reference proteome</keyword>
<dbReference type="Gene3D" id="3.40.50.10900">
    <property type="entry name" value="PAC-like subunit"/>
    <property type="match status" value="1"/>
</dbReference>
<evidence type="ECO:0000313" key="2">
    <source>
        <dbReference type="EMBL" id="KXB04727.1"/>
    </source>
</evidence>
<dbReference type="InterPro" id="IPR019151">
    <property type="entry name" value="Proteasome_assmbl_chaperone_2"/>
</dbReference>
<protein>
    <recommendedName>
        <fullName evidence="4">Proteasome assembly chaperone family protein</fullName>
    </recommendedName>
</protein>
<evidence type="ECO:0008006" key="4">
    <source>
        <dbReference type="Google" id="ProtNLM"/>
    </source>
</evidence>
<accession>A0A133VEA2</accession>
<feature type="region of interest" description="Disordered" evidence="1">
    <location>
        <begin position="222"/>
        <end position="248"/>
    </location>
</feature>
<dbReference type="PANTHER" id="PTHR35610">
    <property type="entry name" value="3-ISOPROPYLMALATE DEHYDRATASE-RELATED"/>
    <property type="match status" value="1"/>
</dbReference>
<dbReference type="EMBL" id="LHYC01000048">
    <property type="protein sequence ID" value="KXB04727.1"/>
    <property type="molecule type" value="Genomic_DNA"/>
</dbReference>
<dbReference type="PANTHER" id="PTHR35610:SF7">
    <property type="entry name" value="3-ISOPROPYLMALATE DEHYDRATASE"/>
    <property type="match status" value="1"/>
</dbReference>
<dbReference type="SUPFAM" id="SSF159659">
    <property type="entry name" value="Cgl1923-like"/>
    <property type="match status" value="1"/>
</dbReference>
<dbReference type="AlphaFoldDB" id="A0A133VEA2"/>
<dbReference type="Proteomes" id="UP000070549">
    <property type="component" value="Unassembled WGS sequence"/>
</dbReference>
<gene>
    <name evidence="2" type="ORF">AKJ49_01770</name>
</gene>
<dbReference type="InterPro" id="IPR038389">
    <property type="entry name" value="PSMG2_sf"/>
</dbReference>
<reference evidence="2 3" key="1">
    <citation type="journal article" date="2016" name="Sci. Rep.">
        <title>Metabolic traits of an uncultured archaeal lineage -MSBL1- from brine pools of the Red Sea.</title>
        <authorList>
            <person name="Mwirichia R."/>
            <person name="Alam I."/>
            <person name="Rashid M."/>
            <person name="Vinu M."/>
            <person name="Ba-Alawi W."/>
            <person name="Anthony Kamau A."/>
            <person name="Kamanda Ngugi D."/>
            <person name="Goker M."/>
            <person name="Klenk H.P."/>
            <person name="Bajic V."/>
            <person name="Stingl U."/>
        </authorList>
    </citation>
    <scope>NUCLEOTIDE SEQUENCE [LARGE SCALE GENOMIC DNA]</scope>
    <source>
        <strain evidence="2">SCGC-AAA382A03</strain>
    </source>
</reference>
<organism evidence="2 3">
    <name type="scientific">candidate division MSBL1 archaeon SCGC-AAA382A03</name>
    <dbReference type="NCBI Taxonomy" id="1698278"/>
    <lineage>
        <taxon>Archaea</taxon>
        <taxon>Methanobacteriati</taxon>
        <taxon>Methanobacteriota</taxon>
        <taxon>candidate division MSBL1</taxon>
    </lineage>
</organism>
<evidence type="ECO:0000313" key="3">
    <source>
        <dbReference type="Proteomes" id="UP000070549"/>
    </source>
</evidence>
<name>A0A133VEA2_9EURY</name>
<dbReference type="Pfam" id="PF09754">
    <property type="entry name" value="PAC2"/>
    <property type="match status" value="1"/>
</dbReference>
<sequence>MSSNLTYLKETDFENTIAVAGLPGIALIGKMAVEYLIQDLEAEKFAELTSDKFPGWAIRENGIIRDLKIYFHKANIENLDRELILITADAQASSSPGQHELSQEIVEMLSNQGVETIVTMAAFLDSEEKKSPIVGAGTDTETVKMLKDHDVGILEGGRIVGMNGLLVTMGAERGMNGFCLLGTTEGKDNDPEASKNVLSKFSEIFDLNLDISDFDEKVPDLPKFKPPEIKMPSGSKKKMGKRDLSYIR</sequence>